<sequence>MKTIKIILAASALAIAGNPAQAEGPHVPAVKEFIQASVMPWLKDPAVIAAVKAQNEANSGLSEEEIVALDNKWRAGVDGGDKSLIDNVLSNSLSAFLRDKQMASSGVITEVFVMDAKGLNVGQSDVTSDYWQGDEAKWQKTYGASDANAIFVDEAEKDESTQMLQSQASMTVTDEGGAPIGAVTVGVNLNSL</sequence>
<comment type="caution">
    <text evidence="2">The sequence shown here is derived from an EMBL/GenBank/DDBJ whole genome shotgun (WGS) entry which is preliminary data.</text>
</comment>
<feature type="chain" id="PRO_5020840341" description="DUF2291 family protein" evidence="1">
    <location>
        <begin position="23"/>
        <end position="192"/>
    </location>
</feature>
<protein>
    <recommendedName>
        <fullName evidence="4">DUF2291 family protein</fullName>
    </recommendedName>
</protein>
<reference evidence="2 3" key="1">
    <citation type="journal article" date="2015" name="Antonie Van Leeuwenhoek">
        <title>Oricola cellulosilytica gen. nov., sp. nov., a cellulose-degrading bacterium of the family Phyllobacteriaceae isolated from surface seashore water, and emended descriptions of Mesorhizobium loti and Phyllobacterium myrsinacearum.</title>
        <authorList>
            <person name="Hameed A."/>
            <person name="Shahina M."/>
            <person name="Lai W.A."/>
            <person name="Lin S.Y."/>
            <person name="Young L.S."/>
            <person name="Liu Y.C."/>
            <person name="Hsu Y.H."/>
            <person name="Young C.C."/>
        </authorList>
    </citation>
    <scope>NUCLEOTIDE SEQUENCE [LARGE SCALE GENOMIC DNA]</scope>
    <source>
        <strain evidence="2 3">KCTC 52183</strain>
    </source>
</reference>
<accession>A0A4R0P5S9</accession>
<evidence type="ECO:0000256" key="1">
    <source>
        <dbReference type="SAM" id="SignalP"/>
    </source>
</evidence>
<dbReference type="OrthoDB" id="195732at2"/>
<organism evidence="2 3">
    <name type="scientific">Oricola cellulosilytica</name>
    <dbReference type="NCBI Taxonomy" id="1429082"/>
    <lineage>
        <taxon>Bacteria</taxon>
        <taxon>Pseudomonadati</taxon>
        <taxon>Pseudomonadota</taxon>
        <taxon>Alphaproteobacteria</taxon>
        <taxon>Hyphomicrobiales</taxon>
        <taxon>Ahrensiaceae</taxon>
        <taxon>Oricola</taxon>
    </lineage>
</organism>
<evidence type="ECO:0000313" key="2">
    <source>
        <dbReference type="EMBL" id="TCD12283.1"/>
    </source>
</evidence>
<evidence type="ECO:0000313" key="3">
    <source>
        <dbReference type="Proteomes" id="UP000291301"/>
    </source>
</evidence>
<dbReference type="EMBL" id="SJST01000007">
    <property type="protein sequence ID" value="TCD12283.1"/>
    <property type="molecule type" value="Genomic_DNA"/>
</dbReference>
<dbReference type="Proteomes" id="UP000291301">
    <property type="component" value="Unassembled WGS sequence"/>
</dbReference>
<gene>
    <name evidence="2" type="ORF">E0D97_14760</name>
</gene>
<keyword evidence="1" id="KW-0732">Signal</keyword>
<feature type="signal peptide" evidence="1">
    <location>
        <begin position="1"/>
        <end position="22"/>
    </location>
</feature>
<name>A0A4R0P5S9_9HYPH</name>
<keyword evidence="3" id="KW-1185">Reference proteome</keyword>
<dbReference type="AlphaFoldDB" id="A0A4R0P5S9"/>
<dbReference type="RefSeq" id="WP_131570328.1">
    <property type="nucleotide sequence ID" value="NZ_JAINFK010000005.1"/>
</dbReference>
<evidence type="ECO:0008006" key="4">
    <source>
        <dbReference type="Google" id="ProtNLM"/>
    </source>
</evidence>
<proteinExistence type="predicted"/>